<dbReference type="EMBL" id="BJYK01000006">
    <property type="protein sequence ID" value="GEN80301.1"/>
    <property type="molecule type" value="Genomic_DNA"/>
</dbReference>
<dbReference type="Proteomes" id="UP000321484">
    <property type="component" value="Unassembled WGS sequence"/>
</dbReference>
<comment type="caution">
    <text evidence="2">The sequence shown here is derived from an EMBL/GenBank/DDBJ whole genome shotgun (WGS) entry which is preliminary data.</text>
</comment>
<name>A0A511YYM2_9CELL</name>
<evidence type="ECO:0008006" key="4">
    <source>
        <dbReference type="Google" id="ProtNLM"/>
    </source>
</evidence>
<gene>
    <name evidence="2" type="ORF">AFE02nite_20350</name>
</gene>
<dbReference type="RefSeq" id="WP_261765572.1">
    <property type="nucleotide sequence ID" value="NZ_BJYK01000006.1"/>
</dbReference>
<accession>A0A511YYM2</accession>
<dbReference type="AlphaFoldDB" id="A0A511YYM2"/>
<proteinExistence type="predicted"/>
<feature type="region of interest" description="Disordered" evidence="1">
    <location>
        <begin position="99"/>
        <end position="129"/>
    </location>
</feature>
<keyword evidence="3" id="KW-1185">Reference proteome</keyword>
<protein>
    <recommendedName>
        <fullName evidence="4">Alkylmercury lyase</fullName>
    </recommendedName>
</protein>
<evidence type="ECO:0000313" key="3">
    <source>
        <dbReference type="Proteomes" id="UP000321484"/>
    </source>
</evidence>
<reference evidence="2 3" key="1">
    <citation type="submission" date="2019-07" db="EMBL/GenBank/DDBJ databases">
        <title>Whole genome shotgun sequence of Actinotalea fermentans NBRC 105374.</title>
        <authorList>
            <person name="Hosoyama A."/>
            <person name="Uohara A."/>
            <person name="Ohji S."/>
            <person name="Ichikawa N."/>
        </authorList>
    </citation>
    <scope>NUCLEOTIDE SEQUENCE [LARGE SCALE GENOMIC DNA]</scope>
    <source>
        <strain evidence="2 3">NBRC 105374</strain>
    </source>
</reference>
<sequence>MRAQLLYFDGCPNWHVADARLREALRMVGSDAKVERVLITTQEQAEHWAFHGSPSLLLDGQDPFAQPGAPVGLSCRLYRTANGVAGSPTMEELVAAIQSASSPQLAENGPQPTRAIRRSRRRSAPLSPL</sequence>
<evidence type="ECO:0000256" key="1">
    <source>
        <dbReference type="SAM" id="MobiDB-lite"/>
    </source>
</evidence>
<evidence type="ECO:0000313" key="2">
    <source>
        <dbReference type="EMBL" id="GEN80301.1"/>
    </source>
</evidence>
<organism evidence="2 3">
    <name type="scientific">Actinotalea fermentans</name>
    <dbReference type="NCBI Taxonomy" id="43671"/>
    <lineage>
        <taxon>Bacteria</taxon>
        <taxon>Bacillati</taxon>
        <taxon>Actinomycetota</taxon>
        <taxon>Actinomycetes</taxon>
        <taxon>Micrococcales</taxon>
        <taxon>Cellulomonadaceae</taxon>
        <taxon>Actinotalea</taxon>
    </lineage>
</organism>